<organism evidence="1 2">
    <name type="scientific">Solanum tuberosum</name>
    <name type="common">Potato</name>
    <dbReference type="NCBI Taxonomy" id="4113"/>
    <lineage>
        <taxon>Eukaryota</taxon>
        <taxon>Viridiplantae</taxon>
        <taxon>Streptophyta</taxon>
        <taxon>Embryophyta</taxon>
        <taxon>Tracheophyta</taxon>
        <taxon>Spermatophyta</taxon>
        <taxon>Magnoliopsida</taxon>
        <taxon>eudicotyledons</taxon>
        <taxon>Gunneridae</taxon>
        <taxon>Pentapetalae</taxon>
        <taxon>asterids</taxon>
        <taxon>lamiids</taxon>
        <taxon>Solanales</taxon>
        <taxon>Solanaceae</taxon>
        <taxon>Solanoideae</taxon>
        <taxon>Solaneae</taxon>
        <taxon>Solanum</taxon>
    </lineage>
</organism>
<evidence type="ECO:0000313" key="2">
    <source>
        <dbReference type="Proteomes" id="UP000011115"/>
    </source>
</evidence>
<dbReference type="Proteomes" id="UP000011115">
    <property type="component" value="Unassembled WGS sequence"/>
</dbReference>
<dbReference type="EnsemblPlants" id="PGSC0003DMT400095559">
    <property type="protein sequence ID" value="PGSC0003DMT400095559"/>
    <property type="gene ID" value="PGSC0003DMG400045130"/>
</dbReference>
<dbReference type="PaxDb" id="4113-PGSC0003DMT400095559"/>
<reference evidence="1" key="2">
    <citation type="submission" date="2015-06" db="UniProtKB">
        <authorList>
            <consortium name="EnsemblPlants"/>
        </authorList>
    </citation>
    <scope>IDENTIFICATION</scope>
    <source>
        <strain evidence="1">DM1-3 516 R44</strain>
    </source>
</reference>
<dbReference type="Gramene" id="PGSC0003DMT400095559">
    <property type="protein sequence ID" value="PGSC0003DMT400095559"/>
    <property type="gene ID" value="PGSC0003DMG400045130"/>
</dbReference>
<keyword evidence="2" id="KW-1185">Reference proteome</keyword>
<dbReference type="AlphaFoldDB" id="M1DWK6"/>
<evidence type="ECO:0000313" key="1">
    <source>
        <dbReference type="EnsemblPlants" id="PGSC0003DMT400095559"/>
    </source>
</evidence>
<protein>
    <submittedName>
        <fullName evidence="1">Uncharacterized protein</fullName>
    </submittedName>
</protein>
<reference evidence="2" key="1">
    <citation type="journal article" date="2011" name="Nature">
        <title>Genome sequence and analysis of the tuber crop potato.</title>
        <authorList>
            <consortium name="The Potato Genome Sequencing Consortium"/>
        </authorList>
    </citation>
    <scope>NUCLEOTIDE SEQUENCE [LARGE SCALE GENOMIC DNA]</scope>
    <source>
        <strain evidence="2">cv. DM1-3 516 R44</strain>
    </source>
</reference>
<name>M1DWK6_SOLTU</name>
<sequence length="128" mass="13965">MPRRSIHTPWMASVGQGAPNQAASLDHGPTTRFVNGLTFLKICAAKDHSAQLFGIADAFGDPPFGLLHRLSAFAFNIFAFWIIGQYSTASRICSAMCRLLPFIANLIFSFKAQHTGTLGEVKAIRRLA</sequence>
<proteinExistence type="predicted"/>
<accession>M1DWK6</accession>
<dbReference type="HOGENOM" id="CLU_129007_2_0_1"/>
<dbReference type="InParanoid" id="M1DWK6"/>